<dbReference type="EMBL" id="LCYG01000109">
    <property type="protein sequence ID" value="KLK89934.1"/>
    <property type="molecule type" value="Genomic_DNA"/>
</dbReference>
<sequence>MSINWLVTVQSPYNIIIPTYGEYGGPNYSDGHVLQPGEVPPLTTTPADDLDALYRAHDQVYRTSSDPLVLAQADLQLIRGIAQLSDAQLSVEAHLYAGATQLALIDQIKNRYGHPELFLPGEEALLAQDALDNLQKGGINPEPNEIAAALDLYDNLLEYAQGTLAGINLRDLDILVDDVFYF</sequence>
<dbReference type="GO" id="GO:0006644">
    <property type="term" value="P:phospholipid metabolic process"/>
    <property type="evidence" value="ECO:0007669"/>
    <property type="project" value="InterPro"/>
</dbReference>
<reference evidence="1 2" key="1">
    <citation type="submission" date="2015-05" db="EMBL/GenBank/DDBJ databases">
        <title>Draft genome sequence of Microvirga vignae strain BR3299, a novel nitrogen fixing bacteria isolated from Brazil semi-aired region.</title>
        <authorList>
            <person name="Zilli J.E."/>
            <person name="Passos S.R."/>
            <person name="Leite J."/>
            <person name="Baldani J.I."/>
            <person name="Xavier G.R."/>
            <person name="Rumjaneck N.G."/>
            <person name="Simoes-Araujo J.L."/>
        </authorList>
    </citation>
    <scope>NUCLEOTIDE SEQUENCE [LARGE SCALE GENOMIC DNA]</scope>
    <source>
        <strain evidence="1 2">BR3299</strain>
    </source>
</reference>
<dbReference type="Proteomes" id="UP000035489">
    <property type="component" value="Unassembled WGS sequence"/>
</dbReference>
<dbReference type="RefSeq" id="WP_047192434.1">
    <property type="nucleotide sequence ID" value="NZ_LCYG01000109.1"/>
</dbReference>
<evidence type="ECO:0000313" key="2">
    <source>
        <dbReference type="Proteomes" id="UP000035489"/>
    </source>
</evidence>
<dbReference type="GO" id="GO:0004623">
    <property type="term" value="F:phospholipase A2 activity"/>
    <property type="evidence" value="ECO:0007669"/>
    <property type="project" value="InterPro"/>
</dbReference>
<gene>
    <name evidence="1" type="ORF">AA309_28665</name>
</gene>
<evidence type="ECO:0000313" key="1">
    <source>
        <dbReference type="EMBL" id="KLK89934.1"/>
    </source>
</evidence>
<dbReference type="OrthoDB" id="8021051at2"/>
<proteinExistence type="predicted"/>
<feature type="non-terminal residue" evidence="1">
    <location>
        <position position="182"/>
    </location>
</feature>
<dbReference type="STRING" id="1225564.AA309_28665"/>
<name>A0A0H1R4G7_9HYPH</name>
<organism evidence="1 2">
    <name type="scientific">Microvirga vignae</name>
    <dbReference type="NCBI Taxonomy" id="1225564"/>
    <lineage>
        <taxon>Bacteria</taxon>
        <taxon>Pseudomonadati</taxon>
        <taxon>Pseudomonadota</taxon>
        <taxon>Alphaproteobacteria</taxon>
        <taxon>Hyphomicrobiales</taxon>
        <taxon>Methylobacteriaceae</taxon>
        <taxon>Microvirga</taxon>
    </lineage>
</organism>
<protein>
    <submittedName>
        <fullName evidence="1">Uncharacterized protein</fullName>
    </submittedName>
</protein>
<dbReference type="Gene3D" id="1.20.90.10">
    <property type="entry name" value="Phospholipase A2 domain"/>
    <property type="match status" value="1"/>
</dbReference>
<dbReference type="GO" id="GO:0050482">
    <property type="term" value="P:arachidonate secretion"/>
    <property type="evidence" value="ECO:0007669"/>
    <property type="project" value="InterPro"/>
</dbReference>
<dbReference type="InterPro" id="IPR036444">
    <property type="entry name" value="PLipase_A2_dom_sf"/>
</dbReference>
<dbReference type="AlphaFoldDB" id="A0A0H1R4G7"/>
<accession>A0A0H1R4G7</accession>
<comment type="caution">
    <text evidence="1">The sequence shown here is derived from an EMBL/GenBank/DDBJ whole genome shotgun (WGS) entry which is preliminary data.</text>
</comment>
<keyword evidence="2" id="KW-1185">Reference proteome</keyword>